<evidence type="ECO:0000256" key="1">
    <source>
        <dbReference type="SAM" id="MobiDB-lite"/>
    </source>
</evidence>
<reference evidence="2 3" key="1">
    <citation type="submission" date="2008-03" db="EMBL/GenBank/DDBJ databases">
        <title>The Genome Sequence of Verticillium dahliae VdLs.17.</title>
        <authorList>
            <consortium name="The Broad Institute Genome Sequencing Platform"/>
            <person name="Ma L.-J.J."/>
            <person name="Klosterman S.J."/>
            <person name="Subbarao K."/>
            <person name="Dobinson K."/>
            <person name="Veronese P."/>
            <person name="Kang S."/>
            <person name="Gold S.E."/>
            <person name="Young S."/>
            <person name="Jaffe D."/>
            <person name="Gnerre S."/>
            <person name="Berlin A."/>
            <person name="Heiman D."/>
            <person name="Hepburn T."/>
            <person name="Sykes S."/>
            <person name="Alvarado L."/>
            <person name="Kodira C.D."/>
            <person name="Lander E."/>
            <person name="Galagan J."/>
            <person name="Nusbaum C."/>
            <person name="Birren B."/>
        </authorList>
    </citation>
    <scope>NUCLEOTIDE SEQUENCE [LARGE SCALE GENOMIC DNA]</scope>
    <source>
        <strain evidence="3">VdLs.17 / ATCC MYA-4575 / FGSC 10137</strain>
    </source>
</reference>
<dbReference type="Proteomes" id="UP000001611">
    <property type="component" value="Unassembled WGS sequence"/>
</dbReference>
<feature type="region of interest" description="Disordered" evidence="1">
    <location>
        <begin position="127"/>
        <end position="167"/>
    </location>
</feature>
<feature type="compositionally biased region" description="Polar residues" evidence="1">
    <location>
        <begin position="224"/>
        <end position="242"/>
    </location>
</feature>
<organism evidence="2 3">
    <name type="scientific">Verticillium dahliae (strain VdLs.17 / ATCC MYA-4575 / FGSC 10137)</name>
    <name type="common">Verticillium wilt</name>
    <dbReference type="NCBI Taxonomy" id="498257"/>
    <lineage>
        <taxon>Eukaryota</taxon>
        <taxon>Fungi</taxon>
        <taxon>Dikarya</taxon>
        <taxon>Ascomycota</taxon>
        <taxon>Pezizomycotina</taxon>
        <taxon>Sordariomycetes</taxon>
        <taxon>Hypocreomycetidae</taxon>
        <taxon>Glomerellales</taxon>
        <taxon>Plectosphaerellaceae</taxon>
        <taxon>Verticillium</taxon>
    </lineage>
</organism>
<sequence length="407" mass="45671">MANANQRHSQVSTGIQGLESMGSNNLERAFSRFRILLQRDLRGIRGLVHPTATRFVHFDRRAERSFDIWMNWIFDHLGLEPSQIRMDVNSGHLIVNNRVVAPPPIRLTSAEIDRLEHEVEGRIGGARHEECREQRDRRRPVAESFPSLERAVNDPPPATRNLPNPYSTRQAPVHIRHESSMTSFHRRPRGRYEFEDDTAECPPLRGSIGTAVDARPPPRPQVSRRLNQVERQGVQLGSSLNRSEGHPAPVNPSRLRSAVRNGPQASTRGGFSPYRPENRSATPEPVPGNGTGTTYAHEHGESVSARPQSRFLSAERHQPTAAPGFLPYRPEYRVVTPEPRASHPAGTTYRLEQEESLDPRPMSRFGVVSGPNSRPEASHRVRGSGRGEREAGSLRHSRNEASARSRD</sequence>
<dbReference type="GeneID" id="20711818"/>
<dbReference type="eggNOG" id="ENOG502REIZ">
    <property type="taxonomic scope" value="Eukaryota"/>
</dbReference>
<dbReference type="OMA" id="CQCIERI"/>
<name>G2XJF4_VERDV</name>
<feature type="compositionally biased region" description="Basic and acidic residues" evidence="1">
    <location>
        <begin position="127"/>
        <end position="141"/>
    </location>
</feature>
<feature type="region of interest" description="Disordered" evidence="1">
    <location>
        <begin position="192"/>
        <end position="407"/>
    </location>
</feature>
<proteinExistence type="predicted"/>
<dbReference type="EMBL" id="DS572729">
    <property type="protein sequence ID" value="EGY20657.1"/>
    <property type="molecule type" value="Genomic_DNA"/>
</dbReference>
<protein>
    <submittedName>
        <fullName evidence="2">Uncharacterized protein</fullName>
    </submittedName>
</protein>
<dbReference type="HOGENOM" id="CLU_676525_0_0_1"/>
<feature type="compositionally biased region" description="Basic and acidic residues" evidence="1">
    <location>
        <begin position="385"/>
        <end position="407"/>
    </location>
</feature>
<dbReference type="RefSeq" id="XP_009658119.1">
    <property type="nucleotide sequence ID" value="XM_009659824.1"/>
</dbReference>
<accession>G2XJF4</accession>
<evidence type="ECO:0000313" key="2">
    <source>
        <dbReference type="EMBL" id="EGY20657.1"/>
    </source>
</evidence>
<dbReference type="AlphaFoldDB" id="G2XJF4"/>
<evidence type="ECO:0000313" key="3">
    <source>
        <dbReference type="Proteomes" id="UP000001611"/>
    </source>
</evidence>
<reference evidence="3" key="2">
    <citation type="journal article" date="2011" name="PLoS Pathog.">
        <title>Comparative genomics yields insights into niche adaptation of plant vascular wilt pathogens.</title>
        <authorList>
            <person name="Klosterman S.J."/>
            <person name="Subbarao K.V."/>
            <person name="Kang S."/>
            <person name="Veronese P."/>
            <person name="Gold S.E."/>
            <person name="Thomma B.P.H.J."/>
            <person name="Chen Z."/>
            <person name="Henrissat B."/>
            <person name="Lee Y.-H."/>
            <person name="Park J."/>
            <person name="Garcia-Pedrajas M.D."/>
            <person name="Barbara D.J."/>
            <person name="Anchieta A."/>
            <person name="de Jonge R."/>
            <person name="Santhanam P."/>
            <person name="Maruthachalam K."/>
            <person name="Atallah Z."/>
            <person name="Amyotte S.G."/>
            <person name="Paz Z."/>
            <person name="Inderbitzin P."/>
            <person name="Hayes R.J."/>
            <person name="Heiman D.I."/>
            <person name="Young S."/>
            <person name="Zeng Q."/>
            <person name="Engels R."/>
            <person name="Galagan J."/>
            <person name="Cuomo C.A."/>
            <person name="Dobinson K.F."/>
            <person name="Ma L.-J."/>
        </authorList>
    </citation>
    <scope>NUCLEOTIDE SEQUENCE [LARGE SCALE GENOMIC DNA]</scope>
    <source>
        <strain evidence="3">VdLs.17 / ATCC MYA-4575 / FGSC 10137</strain>
    </source>
</reference>
<keyword evidence="3" id="KW-1185">Reference proteome</keyword>
<dbReference type="OrthoDB" id="10345615at2759"/>
<dbReference type="InParanoid" id="G2XJF4"/>
<dbReference type="KEGG" id="vda:VDAG_10355"/>
<gene>
    <name evidence="2" type="ORF">VDAG_10355</name>
</gene>